<evidence type="ECO:0000256" key="3">
    <source>
        <dbReference type="ARBA" id="ARBA00022527"/>
    </source>
</evidence>
<evidence type="ECO:0000256" key="12">
    <source>
        <dbReference type="ARBA" id="ARBA00023170"/>
    </source>
</evidence>
<dbReference type="SUPFAM" id="SSF56112">
    <property type="entry name" value="Protein kinase-like (PK-like)"/>
    <property type="match status" value="1"/>
</dbReference>
<keyword evidence="3 14" id="KW-0723">Serine/threonine-protein kinase</keyword>
<evidence type="ECO:0000256" key="6">
    <source>
        <dbReference type="ARBA" id="ARBA00022729"/>
    </source>
</evidence>
<keyword evidence="12 14" id="KW-0675">Receptor</keyword>
<evidence type="ECO:0000256" key="11">
    <source>
        <dbReference type="ARBA" id="ARBA00023136"/>
    </source>
</evidence>
<evidence type="ECO:0000256" key="9">
    <source>
        <dbReference type="ARBA" id="ARBA00022840"/>
    </source>
</evidence>
<dbReference type="GO" id="GO:0071363">
    <property type="term" value="P:cellular response to growth factor stimulus"/>
    <property type="evidence" value="ECO:0007669"/>
    <property type="project" value="TreeGrafter"/>
</dbReference>
<keyword evidence="6 15" id="KW-0732">Signal</keyword>
<evidence type="ECO:0000313" key="18">
    <source>
        <dbReference type="EMBL" id="CBY40051.1"/>
    </source>
</evidence>
<keyword evidence="4 14" id="KW-0808">Transferase</keyword>
<dbReference type="InterPro" id="IPR011009">
    <property type="entry name" value="Kinase-like_dom_sf"/>
</dbReference>
<keyword evidence="14" id="KW-0464">Manganese</keyword>
<dbReference type="PANTHER" id="PTHR23255">
    <property type="entry name" value="TRANSFORMING GROWTH FACTOR-BETA RECEPTOR TYPE I AND II"/>
    <property type="match status" value="1"/>
</dbReference>
<keyword evidence="7 13" id="KW-0547">Nucleotide-binding</keyword>
<gene>
    <name evidence="17" type="ORF">GSOID_T00010442001</name>
    <name evidence="18" type="ORF">GSOID_T00020659001</name>
</gene>
<evidence type="ECO:0000313" key="17">
    <source>
        <dbReference type="EMBL" id="CBY09632.1"/>
    </source>
</evidence>
<protein>
    <recommendedName>
        <fullName evidence="14">Serine/threonine-protein kinase receptor</fullName>
        <ecNumber evidence="14">2.7.11.30</ecNumber>
    </recommendedName>
</protein>
<dbReference type="PROSITE" id="PS50011">
    <property type="entry name" value="PROTEIN_KINASE_DOM"/>
    <property type="match status" value="1"/>
</dbReference>
<dbReference type="Pfam" id="PF00069">
    <property type="entry name" value="Pkinase"/>
    <property type="match status" value="1"/>
</dbReference>
<feature type="signal peptide" evidence="15">
    <location>
        <begin position="1"/>
        <end position="22"/>
    </location>
</feature>
<keyword evidence="19" id="KW-1185">Reference proteome</keyword>
<dbReference type="GO" id="GO:0043235">
    <property type="term" value="C:receptor complex"/>
    <property type="evidence" value="ECO:0007669"/>
    <property type="project" value="TreeGrafter"/>
</dbReference>
<evidence type="ECO:0000256" key="2">
    <source>
        <dbReference type="ARBA" id="ARBA00009605"/>
    </source>
</evidence>
<evidence type="ECO:0000313" key="19">
    <source>
        <dbReference type="Proteomes" id="UP000001307"/>
    </source>
</evidence>
<sequence>MLLPVLFTLEFLLLFLLDKTTAITNNTCNCEKARYDSQGSLLADHENTHTCLVDTNNQDLIRNDYTCVVNATNVLSGVEPTCCQKKIIHLPDGAGYEVRLKCIPYESVNDYLINKQECQNKLNIEQECCCSFCPANTTCSQPICPAGGFNNSIYVPLGDGSDGKSPTSIQLIPYICLVLALLAGVYIWKKKICCKRSDGPNNDEIELTETGALIHGGNTESTMVNQNPDGSSSGQGEAELVVSTISREIRLGALVGKGRYGIVYRGTWSGKDVAAKIFDSRDAESWKRETEIYSTTLINHANILHYIAQDNKDAGIALELWLITDYHERGSLFDYLKGNTVSIADALLLAHTACAGIEHLHKEINGTQGKPQIAHRDIKSKNILVKSDGECAVADFGLAVVFDSQKQLIDLPSTSEKFLVGTKRYMPPELLSSNFRDEDFMSFRRADIYSLSLVLWEIVSRTQLSDEHIPGAYKLPYEDDVSAEPTLQAMELIVCQQKMRPAFPSTDGLKSLERLCKVITECWTEEPTWRLSALKMKKDLSHEYNEVRPQPK</sequence>
<feature type="domain" description="Protein kinase" evidence="16">
    <location>
        <begin position="249"/>
        <end position="545"/>
    </location>
</feature>
<dbReference type="Proteomes" id="UP000011014">
    <property type="component" value="Unassembled WGS sequence"/>
</dbReference>
<dbReference type="Gene3D" id="3.30.200.20">
    <property type="entry name" value="Phosphorylase Kinase, domain 1"/>
    <property type="match status" value="1"/>
</dbReference>
<keyword evidence="9 13" id="KW-0067">ATP-binding</keyword>
<keyword evidence="14" id="KW-0479">Metal-binding</keyword>
<proteinExistence type="inferred from homology"/>
<keyword evidence="5" id="KW-0812">Transmembrane</keyword>
<keyword evidence="11" id="KW-0472">Membrane</keyword>
<evidence type="ECO:0000256" key="10">
    <source>
        <dbReference type="ARBA" id="ARBA00022989"/>
    </source>
</evidence>
<dbReference type="InParanoid" id="E4XG34"/>
<keyword evidence="8 14" id="KW-0418">Kinase</keyword>
<evidence type="ECO:0000256" key="7">
    <source>
        <dbReference type="ARBA" id="ARBA00022741"/>
    </source>
</evidence>
<comment type="subcellular location">
    <subcellularLocation>
        <location evidence="1 14">Membrane</location>
        <topology evidence="1 14">Single-pass type I membrane protein</topology>
    </subcellularLocation>
</comment>
<dbReference type="EMBL" id="FN653047">
    <property type="protein sequence ID" value="CBY09632.1"/>
    <property type="molecule type" value="Genomic_DNA"/>
</dbReference>
<comment type="similarity">
    <text evidence="2 14">Belongs to the protein kinase superfamily. TKL Ser/Thr protein kinase family. TGFB receptor subfamily.</text>
</comment>
<dbReference type="Proteomes" id="UP000001307">
    <property type="component" value="Unassembled WGS sequence"/>
</dbReference>
<dbReference type="InterPro" id="IPR000719">
    <property type="entry name" value="Prot_kinase_dom"/>
</dbReference>
<evidence type="ECO:0000256" key="5">
    <source>
        <dbReference type="ARBA" id="ARBA00022692"/>
    </source>
</evidence>
<dbReference type="EMBL" id="FN655752">
    <property type="protein sequence ID" value="CBY40051.1"/>
    <property type="molecule type" value="Genomic_DNA"/>
</dbReference>
<organism evidence="17">
    <name type="scientific">Oikopleura dioica</name>
    <name type="common">Tunicate</name>
    <dbReference type="NCBI Taxonomy" id="34765"/>
    <lineage>
        <taxon>Eukaryota</taxon>
        <taxon>Metazoa</taxon>
        <taxon>Chordata</taxon>
        <taxon>Tunicata</taxon>
        <taxon>Appendicularia</taxon>
        <taxon>Copelata</taxon>
        <taxon>Oikopleuridae</taxon>
        <taxon>Oikopleura</taxon>
    </lineage>
</organism>
<dbReference type="InterPro" id="IPR000333">
    <property type="entry name" value="TGFB_receptor"/>
</dbReference>
<reference evidence="17" key="1">
    <citation type="journal article" date="2010" name="Science">
        <title>Plasticity of animal genome architecture unmasked by rapid evolution of a pelagic tunicate.</title>
        <authorList>
            <person name="Denoeud F."/>
            <person name="Henriet S."/>
            <person name="Mungpakdee S."/>
            <person name="Aury J.M."/>
            <person name="Da Silva C."/>
            <person name="Brinkmann H."/>
            <person name="Mikhaleva J."/>
            <person name="Olsen L.C."/>
            <person name="Jubin C."/>
            <person name="Canestro C."/>
            <person name="Bouquet J.M."/>
            <person name="Danks G."/>
            <person name="Poulain J."/>
            <person name="Campsteijn C."/>
            <person name="Adamski M."/>
            <person name="Cross I."/>
            <person name="Yadetie F."/>
            <person name="Muffato M."/>
            <person name="Louis A."/>
            <person name="Butcher S."/>
            <person name="Tsagkogeorga G."/>
            <person name="Konrad A."/>
            <person name="Singh S."/>
            <person name="Jensen M.F."/>
            <person name="Cong E.H."/>
            <person name="Eikeseth-Otteraa H."/>
            <person name="Noel B."/>
            <person name="Anthouard V."/>
            <person name="Porcel B.M."/>
            <person name="Kachouri-Lafond R."/>
            <person name="Nishino A."/>
            <person name="Ugolini M."/>
            <person name="Chourrout P."/>
            <person name="Nishida H."/>
            <person name="Aasland R."/>
            <person name="Huzurbazar S."/>
            <person name="Westhof E."/>
            <person name="Delsuc F."/>
            <person name="Lehrach H."/>
            <person name="Reinhardt R."/>
            <person name="Weissenbach J."/>
            <person name="Roy S.W."/>
            <person name="Artiguenave F."/>
            <person name="Postlethwait J.H."/>
            <person name="Manak J.R."/>
            <person name="Thompson E.M."/>
            <person name="Jaillon O."/>
            <person name="Du Pasquier L."/>
            <person name="Boudinot P."/>
            <person name="Liberles D.A."/>
            <person name="Volff J.N."/>
            <person name="Philippe H."/>
            <person name="Lenhard B."/>
            <person name="Roest Crollius H."/>
            <person name="Wincker P."/>
            <person name="Chourrout D."/>
        </authorList>
    </citation>
    <scope>NUCLEOTIDE SEQUENCE [LARGE SCALE GENOMIC DNA]</scope>
</reference>
<comment type="cofactor">
    <cofactor evidence="14">
        <name>Mg(2+)</name>
        <dbReference type="ChEBI" id="CHEBI:18420"/>
    </cofactor>
    <cofactor evidence="14">
        <name>Mn(2+)</name>
        <dbReference type="ChEBI" id="CHEBI:29035"/>
    </cofactor>
</comment>
<dbReference type="GO" id="GO:0004675">
    <property type="term" value="F:transmembrane receptor protein serine/threonine kinase activity"/>
    <property type="evidence" value="ECO:0007669"/>
    <property type="project" value="UniProtKB-EC"/>
</dbReference>
<dbReference type="SMART" id="SM00220">
    <property type="entry name" value="S_TKc"/>
    <property type="match status" value="1"/>
</dbReference>
<keyword evidence="10" id="KW-1133">Transmembrane helix</keyword>
<feature type="chain" id="PRO_5007653959" description="Serine/threonine-protein kinase receptor" evidence="15">
    <location>
        <begin position="23"/>
        <end position="552"/>
    </location>
</feature>
<accession>E4XG34</accession>
<name>E4XG34_OIKDI</name>
<evidence type="ECO:0000256" key="1">
    <source>
        <dbReference type="ARBA" id="ARBA00004479"/>
    </source>
</evidence>
<evidence type="ECO:0000259" key="16">
    <source>
        <dbReference type="PROSITE" id="PS50011"/>
    </source>
</evidence>
<dbReference type="AlphaFoldDB" id="E4XG34"/>
<dbReference type="Gene3D" id="1.10.510.10">
    <property type="entry name" value="Transferase(Phosphotransferase) domain 1"/>
    <property type="match status" value="1"/>
</dbReference>
<dbReference type="EC" id="2.7.11.30" evidence="14"/>
<dbReference type="GO" id="GO:0005886">
    <property type="term" value="C:plasma membrane"/>
    <property type="evidence" value="ECO:0007669"/>
    <property type="project" value="TreeGrafter"/>
</dbReference>
<feature type="binding site" evidence="13">
    <location>
        <position position="276"/>
    </location>
    <ligand>
        <name>ATP</name>
        <dbReference type="ChEBI" id="CHEBI:30616"/>
    </ligand>
</feature>
<evidence type="ECO:0000256" key="14">
    <source>
        <dbReference type="RuleBase" id="RU361271"/>
    </source>
</evidence>
<dbReference type="PRINTS" id="PR00653">
    <property type="entry name" value="ACTIVIN2R"/>
</dbReference>
<dbReference type="PROSITE" id="PS00108">
    <property type="entry name" value="PROTEIN_KINASE_ST"/>
    <property type="match status" value="1"/>
</dbReference>
<dbReference type="OrthoDB" id="69842at2759"/>
<dbReference type="PANTHER" id="PTHR23255:SF72">
    <property type="entry name" value="RECEPTOR PROTEIN SERINE_THREONINE KINASE"/>
    <property type="match status" value="1"/>
</dbReference>
<dbReference type="PROSITE" id="PS00107">
    <property type="entry name" value="PROTEIN_KINASE_ATP"/>
    <property type="match status" value="1"/>
</dbReference>
<evidence type="ECO:0000256" key="15">
    <source>
        <dbReference type="SAM" id="SignalP"/>
    </source>
</evidence>
<evidence type="ECO:0000256" key="13">
    <source>
        <dbReference type="PROSITE-ProRule" id="PRU10141"/>
    </source>
</evidence>
<keyword evidence="14" id="KW-0460">Magnesium</keyword>
<dbReference type="InterPro" id="IPR008271">
    <property type="entry name" value="Ser/Thr_kinase_AS"/>
</dbReference>
<evidence type="ECO:0000256" key="8">
    <source>
        <dbReference type="ARBA" id="ARBA00022777"/>
    </source>
</evidence>
<comment type="catalytic activity">
    <reaction evidence="14">
        <text>L-threonyl-[receptor-protein] + ATP = O-phospho-L-threonyl-[receptor-protein] + ADP + H(+)</text>
        <dbReference type="Rhea" id="RHEA:44880"/>
        <dbReference type="Rhea" id="RHEA-COMP:11024"/>
        <dbReference type="Rhea" id="RHEA-COMP:11025"/>
        <dbReference type="ChEBI" id="CHEBI:15378"/>
        <dbReference type="ChEBI" id="CHEBI:30013"/>
        <dbReference type="ChEBI" id="CHEBI:30616"/>
        <dbReference type="ChEBI" id="CHEBI:61977"/>
        <dbReference type="ChEBI" id="CHEBI:456216"/>
        <dbReference type="EC" id="2.7.11.30"/>
    </reaction>
</comment>
<dbReference type="GO" id="GO:0005524">
    <property type="term" value="F:ATP binding"/>
    <property type="evidence" value="ECO:0007669"/>
    <property type="project" value="UniProtKB-UniRule"/>
</dbReference>
<dbReference type="GO" id="GO:0046872">
    <property type="term" value="F:metal ion binding"/>
    <property type="evidence" value="ECO:0007669"/>
    <property type="project" value="UniProtKB-KW"/>
</dbReference>
<evidence type="ECO:0000256" key="4">
    <source>
        <dbReference type="ARBA" id="ARBA00022679"/>
    </source>
</evidence>
<dbReference type="InterPro" id="IPR017441">
    <property type="entry name" value="Protein_kinase_ATP_BS"/>
</dbReference>